<dbReference type="AlphaFoldDB" id="A0A3P1T3N3"/>
<gene>
    <name evidence="1" type="ORF">EII34_15420</name>
</gene>
<name>A0A3P1T3N3_9ACTN</name>
<comment type="caution">
    <text evidence="1">The sequence shown here is derived from an EMBL/GenBank/DDBJ whole genome shotgun (WGS) entry which is preliminary data.</text>
</comment>
<sequence length="96" mass="11151">MSEKNTIHQRWIKRMNRGGDDPNYADSWAWEQCGGCCFWIPLAGVFGADWGVCSNPESQFDRVAMYEHDGCTDFKEDPAGWRTPQRFSITEQQRRS</sequence>
<dbReference type="RefSeq" id="WP_124846059.1">
    <property type="nucleotide sequence ID" value="NZ_RQZG01000029.1"/>
</dbReference>
<dbReference type="Proteomes" id="UP000280819">
    <property type="component" value="Unassembled WGS sequence"/>
</dbReference>
<dbReference type="InterPro" id="IPR021391">
    <property type="entry name" value="DUF3027"/>
</dbReference>
<proteinExistence type="predicted"/>
<organism evidence="1 2">
    <name type="scientific">Arachnia propionica</name>
    <dbReference type="NCBI Taxonomy" id="1750"/>
    <lineage>
        <taxon>Bacteria</taxon>
        <taxon>Bacillati</taxon>
        <taxon>Actinomycetota</taxon>
        <taxon>Actinomycetes</taxon>
        <taxon>Propionibacteriales</taxon>
        <taxon>Propionibacteriaceae</taxon>
        <taxon>Arachnia</taxon>
    </lineage>
</organism>
<accession>A0A3P1T3N3</accession>
<evidence type="ECO:0000313" key="1">
    <source>
        <dbReference type="EMBL" id="RRD03103.1"/>
    </source>
</evidence>
<reference evidence="1 2" key="1">
    <citation type="submission" date="2018-11" db="EMBL/GenBank/DDBJ databases">
        <title>Genomes From Bacteria Associated with the Canine Oral Cavity: a Test Case for Automated Genome-Based Taxonomic Assignment.</title>
        <authorList>
            <person name="Coil D.A."/>
            <person name="Jospin G."/>
            <person name="Darling A.E."/>
            <person name="Wallis C."/>
            <person name="Davis I.J."/>
            <person name="Harris S."/>
            <person name="Eisen J.A."/>
            <person name="Holcombe L.J."/>
            <person name="O'Flynn C."/>
        </authorList>
    </citation>
    <scope>NUCLEOTIDE SEQUENCE [LARGE SCALE GENOMIC DNA]</scope>
    <source>
        <strain evidence="1 2">OH887_COT-365</strain>
    </source>
</reference>
<evidence type="ECO:0000313" key="2">
    <source>
        <dbReference type="Proteomes" id="UP000280819"/>
    </source>
</evidence>
<dbReference type="OrthoDB" id="3698795at2"/>
<protein>
    <submittedName>
        <fullName evidence="1">DUF3027 domain-containing protein</fullName>
    </submittedName>
</protein>
<dbReference type="Pfam" id="PF11228">
    <property type="entry name" value="DUF3027"/>
    <property type="match status" value="1"/>
</dbReference>
<dbReference type="EMBL" id="RQZG01000029">
    <property type="protein sequence ID" value="RRD03103.1"/>
    <property type="molecule type" value="Genomic_DNA"/>
</dbReference>